<dbReference type="InterPro" id="IPR001173">
    <property type="entry name" value="Glyco_trans_2-like"/>
</dbReference>
<dbReference type="RefSeq" id="WP_249297986.1">
    <property type="nucleotide sequence ID" value="NZ_JACRSX010000011.1"/>
</dbReference>
<dbReference type="SUPFAM" id="SSF53448">
    <property type="entry name" value="Nucleotide-diphospho-sugar transferases"/>
    <property type="match status" value="1"/>
</dbReference>
<dbReference type="PANTHER" id="PTHR22916">
    <property type="entry name" value="GLYCOSYLTRANSFERASE"/>
    <property type="match status" value="1"/>
</dbReference>
<evidence type="ECO:0000259" key="1">
    <source>
        <dbReference type="Pfam" id="PF00535"/>
    </source>
</evidence>
<dbReference type="EMBL" id="JACRSX010000011">
    <property type="protein sequence ID" value="MBC8562688.1"/>
    <property type="molecule type" value="Genomic_DNA"/>
</dbReference>
<feature type="domain" description="Glycosyltransferase 2-like" evidence="1">
    <location>
        <begin position="7"/>
        <end position="164"/>
    </location>
</feature>
<accession>A0ABR7N3V3</accession>
<evidence type="ECO:0000313" key="3">
    <source>
        <dbReference type="Proteomes" id="UP000606193"/>
    </source>
</evidence>
<name>A0ABR7N3V3_9FIRM</name>
<gene>
    <name evidence="2" type="ORF">H8704_08635</name>
</gene>
<comment type="caution">
    <text evidence="2">The sequence shown here is derived from an EMBL/GenBank/DDBJ whole genome shotgun (WGS) entry which is preliminary data.</text>
</comment>
<proteinExistence type="predicted"/>
<protein>
    <submittedName>
        <fullName evidence="2">Glycosyltransferase</fullName>
    </submittedName>
</protein>
<reference evidence="2 3" key="1">
    <citation type="submission" date="2020-08" db="EMBL/GenBank/DDBJ databases">
        <title>Genome public.</title>
        <authorList>
            <person name="Liu C."/>
            <person name="Sun Q."/>
        </authorList>
    </citation>
    <scope>NUCLEOTIDE SEQUENCE [LARGE SCALE GENOMIC DNA]</scope>
    <source>
        <strain evidence="2 3">NSJ-37</strain>
    </source>
</reference>
<dbReference type="Pfam" id="PF00535">
    <property type="entry name" value="Glycos_transf_2"/>
    <property type="match status" value="1"/>
</dbReference>
<sequence length="304" mass="35790">MEAPLVSILMSTYNETPKELDESINSILHQTYSNFEFLIINDNPNNCELEETLKTYVDSRIRIIRNEKNLGLVKSLNAGLKLCEGQYVARMDADDISRQSRIQDELLYLKKNHLDMIGSYIETIDEHGETIKSLMRFPEKHNQIAKFMRWGSCSCHPTWFLKREVCLKLHGYRKTPHCEDYDFMLRAINNGYKIGNIPKVELSYRIRKSGVSKSHEAEQFLLRDYLAQNMKRIDLLTEESITEFLDSEKFHRQVEQLTRYKNEKQIIKNGSCIKKIKAATQIPKNCFFWRDIVEKTTLLLREHT</sequence>
<dbReference type="InterPro" id="IPR029044">
    <property type="entry name" value="Nucleotide-diphossugar_trans"/>
</dbReference>
<dbReference type="PANTHER" id="PTHR22916:SF3">
    <property type="entry name" value="UDP-GLCNAC:BETAGAL BETA-1,3-N-ACETYLGLUCOSAMINYLTRANSFERASE-LIKE PROTEIN 1"/>
    <property type="match status" value="1"/>
</dbReference>
<dbReference type="Gene3D" id="3.90.550.10">
    <property type="entry name" value="Spore Coat Polysaccharide Biosynthesis Protein SpsA, Chain A"/>
    <property type="match status" value="1"/>
</dbReference>
<evidence type="ECO:0000313" key="2">
    <source>
        <dbReference type="EMBL" id="MBC8562688.1"/>
    </source>
</evidence>
<keyword evidence="3" id="KW-1185">Reference proteome</keyword>
<organism evidence="2 3">
    <name type="scientific">Jutongia huaianensis</name>
    <dbReference type="NCBI Taxonomy" id="2763668"/>
    <lineage>
        <taxon>Bacteria</taxon>
        <taxon>Bacillati</taxon>
        <taxon>Bacillota</taxon>
        <taxon>Clostridia</taxon>
        <taxon>Lachnospirales</taxon>
        <taxon>Lachnospiraceae</taxon>
        <taxon>Jutongia</taxon>
    </lineage>
</organism>
<dbReference type="Proteomes" id="UP000606193">
    <property type="component" value="Unassembled WGS sequence"/>
</dbReference>